<sequence>MSTPKLIDVSKLNQALVTYDKGLRALPFATLQEVAAILGLNVMDLQGKHALINERRRAGGTQSYKIGKDFRLTDKLLGYEPSVIEPKDVVCITKENSQKYDDGELLIVGGEPVSNINKKHPLETRVAFTLVKSHIEDVVYVLYHAERDEDSSSPSGAFDGLFTKIDMLITGGDVNAARGNFAQSGLFVTPTSDTDYAAYENLVEWIGGANTYLRSSKSGIPQLQCAETVLKAARAALRNKLRMQEYPSMQRMIELLREDAMCPALEIVSHEALGQGSRLVLQKKGNMDVAFNTQAATKFCQIRDIYEDPNEWQFWLQTGYDTRIRDWHEKAFRCNEQKNESLDLAGDYCKTGAIQVDITGADNGTWSIQGKAASRTNGQCILGLAPGNYTIEFNAVDGKNKPANKQVTVVAGEVVTATGTYS</sequence>
<dbReference type="EMBL" id="WDER01000033">
    <property type="protein sequence ID" value="KAB6082018.1"/>
    <property type="molecule type" value="Genomic_DNA"/>
</dbReference>
<keyword evidence="2" id="KW-0378">Hydrolase</keyword>
<keyword evidence="2" id="KW-0121">Carboxypeptidase</keyword>
<dbReference type="Proteomes" id="UP000284495">
    <property type="component" value="Unassembled WGS sequence"/>
</dbReference>
<keyword evidence="2" id="KW-0645">Protease</keyword>
<gene>
    <name evidence="2" type="ORF">DW027_18995</name>
    <name evidence="1" type="ORF">GA560_13125</name>
</gene>
<evidence type="ECO:0000313" key="3">
    <source>
        <dbReference type="Proteomes" id="UP000284495"/>
    </source>
</evidence>
<organism evidence="2 3">
    <name type="scientific">Bacteroides xylanisolvens</name>
    <dbReference type="NCBI Taxonomy" id="371601"/>
    <lineage>
        <taxon>Bacteria</taxon>
        <taxon>Pseudomonadati</taxon>
        <taxon>Bacteroidota</taxon>
        <taxon>Bacteroidia</taxon>
        <taxon>Bacteroidales</taxon>
        <taxon>Bacteroidaceae</taxon>
        <taxon>Bacteroides</taxon>
    </lineage>
</organism>
<evidence type="ECO:0000313" key="4">
    <source>
        <dbReference type="Proteomes" id="UP000474077"/>
    </source>
</evidence>
<comment type="caution">
    <text evidence="2">The sequence shown here is derived from an EMBL/GenBank/DDBJ whole genome shotgun (WGS) entry which is preliminary data.</text>
</comment>
<name>A0A415KE26_9BACE</name>
<dbReference type="EMBL" id="QROO01000028">
    <property type="protein sequence ID" value="RHL34507.1"/>
    <property type="molecule type" value="Genomic_DNA"/>
</dbReference>
<dbReference type="GO" id="GO:0004180">
    <property type="term" value="F:carboxypeptidase activity"/>
    <property type="evidence" value="ECO:0007669"/>
    <property type="project" value="UniProtKB-KW"/>
</dbReference>
<reference evidence="1 4" key="2">
    <citation type="journal article" date="2019" name="Nat. Med.">
        <title>A library of human gut bacterial isolates paired with longitudinal multiomics data enables mechanistic microbiome research.</title>
        <authorList>
            <person name="Poyet M."/>
            <person name="Groussin M."/>
            <person name="Gibbons S.M."/>
            <person name="Avila-Pacheco J."/>
            <person name="Jiang X."/>
            <person name="Kearney S.M."/>
            <person name="Perrotta A.R."/>
            <person name="Berdy B."/>
            <person name="Zhao S."/>
            <person name="Lieberman T.D."/>
            <person name="Swanson P.K."/>
            <person name="Smith M."/>
            <person name="Roesemann S."/>
            <person name="Alexander J.E."/>
            <person name="Rich S.A."/>
            <person name="Livny J."/>
            <person name="Vlamakis H."/>
            <person name="Clish C."/>
            <person name="Bullock K."/>
            <person name="Deik A."/>
            <person name="Scott J."/>
            <person name="Pierce K.A."/>
            <person name="Xavier R.J."/>
            <person name="Alm E.J."/>
        </authorList>
    </citation>
    <scope>NUCLEOTIDE SEQUENCE [LARGE SCALE GENOMIC DNA]</scope>
    <source>
        <strain evidence="1 4">BIOML-A73</strain>
    </source>
</reference>
<dbReference type="RefSeq" id="WP_049702394.1">
    <property type="nucleotide sequence ID" value="NZ_JAASHA010000020.1"/>
</dbReference>
<reference evidence="2 3" key="1">
    <citation type="submission" date="2018-08" db="EMBL/GenBank/DDBJ databases">
        <title>A genome reference for cultivated species of the human gut microbiota.</title>
        <authorList>
            <person name="Zou Y."/>
            <person name="Xue W."/>
            <person name="Luo G."/>
        </authorList>
    </citation>
    <scope>NUCLEOTIDE SEQUENCE [LARGE SCALE GENOMIC DNA]</scope>
    <source>
        <strain evidence="2 3">AF38-2</strain>
    </source>
</reference>
<evidence type="ECO:0000313" key="1">
    <source>
        <dbReference type="EMBL" id="KAB6082018.1"/>
    </source>
</evidence>
<protein>
    <submittedName>
        <fullName evidence="2">Carboxypeptidase regulatory-like domain-containing protein</fullName>
    </submittedName>
</protein>
<dbReference type="Proteomes" id="UP000474077">
    <property type="component" value="Unassembled WGS sequence"/>
</dbReference>
<accession>A0A415KE26</accession>
<proteinExistence type="predicted"/>
<dbReference type="AlphaFoldDB" id="A0A415KE26"/>
<evidence type="ECO:0000313" key="2">
    <source>
        <dbReference type="EMBL" id="RHL34507.1"/>
    </source>
</evidence>